<evidence type="ECO:0000313" key="5">
    <source>
        <dbReference type="Proteomes" id="UP000182077"/>
    </source>
</evidence>
<evidence type="ECO:0000313" key="4">
    <source>
        <dbReference type="EMBL" id="OJG45966.1"/>
    </source>
</evidence>
<dbReference type="EMBL" id="JXKQ01000004">
    <property type="protein sequence ID" value="OJG45966.1"/>
    <property type="molecule type" value="Genomic_DNA"/>
</dbReference>
<evidence type="ECO:0000256" key="3">
    <source>
        <dbReference type="SAM" id="Phobius"/>
    </source>
</evidence>
<dbReference type="NCBIfam" id="NF041002">
    <property type="entry name" value="pilin_ComGF"/>
    <property type="match status" value="1"/>
</dbReference>
<protein>
    <submittedName>
        <fullName evidence="4">Prepilin-type N-terminal cleavage/methylation domain-containing protein</fullName>
    </submittedName>
</protein>
<keyword evidence="3" id="KW-1133">Transmembrane helix</keyword>
<comment type="subcellular location">
    <subcellularLocation>
        <location evidence="1">Cell surface</location>
    </subcellularLocation>
</comment>
<comment type="caution">
    <text evidence="4">The sequence shown here is derived from an EMBL/GenBank/DDBJ whole genome shotgun (WGS) entry which is preliminary data.</text>
</comment>
<dbReference type="GO" id="GO:0009986">
    <property type="term" value="C:cell surface"/>
    <property type="evidence" value="ECO:0007669"/>
    <property type="project" value="UniProtKB-SubCell"/>
</dbReference>
<accession>A0A1L8TNS1</accession>
<dbReference type="PROSITE" id="PS00409">
    <property type="entry name" value="PROKAR_NTER_METHYL"/>
    <property type="match status" value="1"/>
</dbReference>
<evidence type="ECO:0000256" key="2">
    <source>
        <dbReference type="ARBA" id="ARBA00023287"/>
    </source>
</evidence>
<proteinExistence type="predicted"/>
<evidence type="ECO:0000256" key="1">
    <source>
        <dbReference type="ARBA" id="ARBA00004241"/>
    </source>
</evidence>
<dbReference type="AlphaFoldDB" id="A0A1L8TNS1"/>
<feature type="transmembrane region" description="Helical" evidence="3">
    <location>
        <begin position="21"/>
        <end position="44"/>
    </location>
</feature>
<keyword evidence="2" id="KW-0178">Competence</keyword>
<reference evidence="4 5" key="1">
    <citation type="submission" date="2014-12" db="EMBL/GenBank/DDBJ databases">
        <title>Draft genome sequences of 29 type strains of Enterococci.</title>
        <authorList>
            <person name="Zhong Z."/>
            <person name="Sun Z."/>
            <person name="Liu W."/>
            <person name="Zhang W."/>
            <person name="Zhang H."/>
        </authorList>
    </citation>
    <scope>NUCLEOTIDE SEQUENCE [LARGE SCALE GENOMIC DNA]</scope>
    <source>
        <strain evidence="4 5">DSM 17122</strain>
    </source>
</reference>
<dbReference type="GO" id="GO:0030420">
    <property type="term" value="P:establishment of competence for transformation"/>
    <property type="evidence" value="ECO:0007669"/>
    <property type="project" value="UniProtKB-KW"/>
</dbReference>
<organism evidence="4 5">
    <name type="scientific">Enterococcus hermanniensis</name>
    <dbReference type="NCBI Taxonomy" id="249189"/>
    <lineage>
        <taxon>Bacteria</taxon>
        <taxon>Bacillati</taxon>
        <taxon>Bacillota</taxon>
        <taxon>Bacilli</taxon>
        <taxon>Lactobacillales</taxon>
        <taxon>Enterococcaceae</taxon>
        <taxon>Enterococcus</taxon>
    </lineage>
</organism>
<keyword evidence="3" id="KW-0472">Membrane</keyword>
<keyword evidence="3" id="KW-0812">Transmembrane</keyword>
<dbReference type="STRING" id="249189.RV04_GL001732"/>
<dbReference type="NCBIfam" id="TIGR02532">
    <property type="entry name" value="IV_pilin_GFxxxE"/>
    <property type="match status" value="1"/>
</dbReference>
<name>A0A1L8TNS1_9ENTE</name>
<dbReference type="Pfam" id="PF15980">
    <property type="entry name" value="ComGF"/>
    <property type="match status" value="1"/>
</dbReference>
<gene>
    <name evidence="4" type="ORF">RV04_GL001732</name>
</gene>
<dbReference type="InterPro" id="IPR012902">
    <property type="entry name" value="N_methyl_site"/>
</dbReference>
<sequence length="154" mass="17947">MKKTAQLTRKEAFWLSKTKGFTLLESLVALLMLSGILLLLSGIIQYVDKVEQALSGYHQLEWEVFLLQLDNELMDFTYEATTQHEIIGKKLIEDETVPLSIRRSNQKIIKRQSEGYQPLLTNVKRFDCQEKNQGVEFIVTFTDEKQKTGIWIYE</sequence>
<dbReference type="Proteomes" id="UP000182077">
    <property type="component" value="Unassembled WGS sequence"/>
</dbReference>
<keyword evidence="5" id="KW-1185">Reference proteome</keyword>
<dbReference type="InterPro" id="IPR016977">
    <property type="entry name" value="ComGF"/>
</dbReference>